<evidence type="ECO:0000313" key="2">
    <source>
        <dbReference type="EMBL" id="VTQ86596.1"/>
    </source>
</evidence>
<dbReference type="GO" id="GO:0003911">
    <property type="term" value="F:DNA ligase (NAD+) activity"/>
    <property type="evidence" value="ECO:0007669"/>
    <property type="project" value="UniProtKB-EC"/>
</dbReference>
<feature type="region of interest" description="Disordered" evidence="1">
    <location>
        <begin position="85"/>
        <end position="129"/>
    </location>
</feature>
<dbReference type="EMBL" id="LR590481">
    <property type="protein sequence ID" value="VTQ86596.1"/>
    <property type="molecule type" value="Genomic_DNA"/>
</dbReference>
<keyword evidence="3" id="KW-1185">Reference proteome</keyword>
<dbReference type="Gene3D" id="3.30.1490.70">
    <property type="match status" value="1"/>
</dbReference>
<sequence length="1115" mass="127692">MRKRNIKFVLLLKDNKPVRTIEELQTFYESEKILQYFQNGQLIRWLEQRGYNEELGKIEELKRVDEEFLKSSLKNVLINTSFNPIKDNEKSREDSDQNRVIHKKNSVLMRREESNSVLNEKPFTDNSESNISESLKSVLNVEGKHEEHKEKNSSIHELAKEEVLTENNHISGEENLTENNHVDEKENYTVNHNESNYVETDNGVVENNETSLDNLEEAESEVASDTLNKSQTELIGGISRGLLSKESNKESVKTSIGNGIVGMGGGLSKPSTGLNDKKLQSTKSSLNINLNLNAGNPIKENHVAKLNEGIKPSLIKANIGSGISLGEKSVSPEDSKVDKQRIGLMKKPFNLNSSILDNKECLDEKVNLINEDIQNEIVEEVKVKEEIEEIKKETVEKADLGKQSLNKQVEDEKIEDEFDINKISEFITDPSIVETLKNFYLSNKDIKLKTKPKESKVLNEQENKTIIEDKKVEECNLNSVNISKEEKIKLPQNDENTNGSSIIKSTETSQNTENTAYNYDFNRANKLKENRKEEPIKENKGIGSVFNHLFKKNLKSPEKQESEVKTIRKEVKGKITVHSQEEYRDALEHRANCEEILYVNVECNNLEVSDKDKNIKYVGVNNPSIFITGSRIFDGRKNNISFSNLNITSKAKINFTAEKLEGCLINKDIIKKDISDLLISHPNILAEVEECYFLKESFEDTGIEESKSLQSFIRNIYKGEKDFSEVVATVKYEGVSVFTNLTMGIVDKAFYKTEEDTYEDVSDIFQNMEPIDIFKRDGEVALLLKALISKENLEVLRNIKGKKYKGPKDAIWDLFKNNELEQYLEYIMLIPIKIFKQGMPINRKEQIRLIELMNIDTGIPFIYRAFSGKRENVEKDLYSFVQEASLNRNEYNIHFKGVVVEILDQELREKLGVKDGKSNFETMFKFKSEVHKTRVRDVYFSLDENKTLIPMLEIDPIVTSKRTVNTISIKDPRKLKELYLRLNDVVLVGVQEGEEPIIMKDEQLSQNNKNALISIPDFCPSCGTQLSVKDLGEFGKCENPECKGAVTYTIYNKLVSINITVIPFNVINLLVKEGYINELDDLCKIYPEELARISEARQEEIEQAINIIQYMNKEV</sequence>
<gene>
    <name evidence="2" type="primary">ligA_2</name>
    <name evidence="2" type="ORF">NCTC503_00954</name>
</gene>
<keyword evidence="2" id="KW-0436">Ligase</keyword>
<dbReference type="AlphaFoldDB" id="A0A4U9R6B9"/>
<organism evidence="2 3">
    <name type="scientific">Hathewaya histolytica</name>
    <name type="common">Clostridium histolyticum</name>
    <dbReference type="NCBI Taxonomy" id="1498"/>
    <lineage>
        <taxon>Bacteria</taxon>
        <taxon>Bacillati</taxon>
        <taxon>Bacillota</taxon>
        <taxon>Clostridia</taxon>
        <taxon>Eubacteriales</taxon>
        <taxon>Clostridiaceae</taxon>
        <taxon>Hathewaya</taxon>
    </lineage>
</organism>
<reference evidence="2 3" key="1">
    <citation type="submission" date="2019-05" db="EMBL/GenBank/DDBJ databases">
        <authorList>
            <consortium name="Pathogen Informatics"/>
        </authorList>
    </citation>
    <scope>NUCLEOTIDE SEQUENCE [LARGE SCALE GENOMIC DNA]</scope>
    <source>
        <strain evidence="2 3">NCTC503</strain>
    </source>
</reference>
<dbReference type="OrthoDB" id="7056571at2"/>
<accession>A0A4U9R6B9</accession>
<dbReference type="EC" id="6.5.1.2" evidence="2"/>
<dbReference type="KEGG" id="hhw:NCTC503_00954"/>
<evidence type="ECO:0000313" key="3">
    <source>
        <dbReference type="Proteomes" id="UP000308489"/>
    </source>
</evidence>
<name>A0A4U9R6B9_HATHI</name>
<protein>
    <submittedName>
        <fullName evidence="2">DNA ligase, NAD-dependent</fullName>
        <ecNumber evidence="2">6.5.1.2</ecNumber>
    </submittedName>
</protein>
<evidence type="ECO:0000256" key="1">
    <source>
        <dbReference type="SAM" id="MobiDB-lite"/>
    </source>
</evidence>
<dbReference type="RefSeq" id="WP_138209660.1">
    <property type="nucleotide sequence ID" value="NZ_CBCRUQ010000004.1"/>
</dbReference>
<proteinExistence type="predicted"/>
<dbReference type="Proteomes" id="UP000308489">
    <property type="component" value="Chromosome 1"/>
</dbReference>
<feature type="compositionally biased region" description="Basic and acidic residues" evidence="1">
    <location>
        <begin position="86"/>
        <end position="99"/>
    </location>
</feature>